<name>A1RY58_THEPD</name>
<dbReference type="PANTHER" id="PTHR11021:SF0">
    <property type="entry name" value="SMALL NUCLEAR RIBONUCLEOPROTEIN F"/>
    <property type="match status" value="1"/>
</dbReference>
<dbReference type="GO" id="GO:0003723">
    <property type="term" value="F:RNA binding"/>
    <property type="evidence" value="ECO:0007669"/>
    <property type="project" value="InterPro"/>
</dbReference>
<dbReference type="GO" id="GO:1990904">
    <property type="term" value="C:ribonucleoprotein complex"/>
    <property type="evidence" value="ECO:0007669"/>
    <property type="project" value="UniProtKB-KW"/>
</dbReference>
<protein>
    <submittedName>
        <fullName evidence="4">Like-Sm ribonucleoprotein, core</fullName>
    </submittedName>
</protein>
<evidence type="ECO:0000256" key="2">
    <source>
        <dbReference type="SAM" id="MobiDB-lite"/>
    </source>
</evidence>
<evidence type="ECO:0000259" key="3">
    <source>
        <dbReference type="PROSITE" id="PS52002"/>
    </source>
</evidence>
<evidence type="ECO:0000256" key="1">
    <source>
        <dbReference type="ARBA" id="ARBA00023274"/>
    </source>
</evidence>
<dbReference type="InterPro" id="IPR010920">
    <property type="entry name" value="LSM_dom_sf"/>
</dbReference>
<keyword evidence="1 4" id="KW-0687">Ribonucleoprotein</keyword>
<dbReference type="HOGENOM" id="CLU_076902_11_0_2"/>
<dbReference type="SMART" id="SM00651">
    <property type="entry name" value="Sm"/>
    <property type="match status" value="1"/>
</dbReference>
<dbReference type="eggNOG" id="arCOG00998">
    <property type="taxonomic scope" value="Archaea"/>
</dbReference>
<dbReference type="Gene3D" id="2.30.30.100">
    <property type="match status" value="1"/>
</dbReference>
<proteinExistence type="predicted"/>
<gene>
    <name evidence="4" type="ordered locus">Tpen_0736</name>
</gene>
<dbReference type="GO" id="GO:0000398">
    <property type="term" value="P:mRNA splicing, via spliceosome"/>
    <property type="evidence" value="ECO:0007669"/>
    <property type="project" value="InterPro"/>
</dbReference>
<dbReference type="STRING" id="368408.Tpen_0736"/>
<evidence type="ECO:0000313" key="4">
    <source>
        <dbReference type="EMBL" id="ABL78138.1"/>
    </source>
</evidence>
<reference evidence="5" key="1">
    <citation type="journal article" date="2008" name="J. Bacteriol.">
        <title>Genome sequence of Thermofilum pendens reveals an exceptional loss of biosynthetic pathways without genome reduction.</title>
        <authorList>
            <person name="Anderson I."/>
            <person name="Rodriguez J."/>
            <person name="Susanti D."/>
            <person name="Porat I."/>
            <person name="Reich C."/>
            <person name="Ulrich L.E."/>
            <person name="Elkins J.G."/>
            <person name="Mavromatis K."/>
            <person name="Lykidis A."/>
            <person name="Kim E."/>
            <person name="Thompson L.S."/>
            <person name="Nolan M."/>
            <person name="Land M."/>
            <person name="Copeland A."/>
            <person name="Lapidus A."/>
            <person name="Lucas S."/>
            <person name="Detter C."/>
            <person name="Zhulin I.B."/>
            <person name="Olsen G.J."/>
            <person name="Whitman W."/>
            <person name="Mukhopadhyay B."/>
            <person name="Bristow J."/>
            <person name="Kyrpides N."/>
        </authorList>
    </citation>
    <scope>NUCLEOTIDE SEQUENCE [LARGE SCALE GENOMIC DNA]</scope>
    <source>
        <strain evidence="5">DSM 2475 / Hrk 5</strain>
    </source>
</reference>
<evidence type="ECO:0000313" key="5">
    <source>
        <dbReference type="Proteomes" id="UP000000641"/>
    </source>
</evidence>
<dbReference type="InterPro" id="IPR047575">
    <property type="entry name" value="Sm"/>
</dbReference>
<dbReference type="InterPro" id="IPR001163">
    <property type="entry name" value="Sm_dom_euk/arc"/>
</dbReference>
<dbReference type="AlphaFoldDB" id="A1RY58"/>
<dbReference type="Proteomes" id="UP000000641">
    <property type="component" value="Chromosome"/>
</dbReference>
<sequence>MQPIEHLRNQSGKGVFVKLKDGSEYMGKLRMTDAAMNLVLDDAKELTETNKVVAQLGTVFIRGSNLLFVSLEPEKVTFFEPQQEQRGQAREEDMNDSNSQ</sequence>
<dbReference type="PROSITE" id="PS52002">
    <property type="entry name" value="SM"/>
    <property type="match status" value="1"/>
</dbReference>
<keyword evidence="5" id="KW-1185">Reference proteome</keyword>
<dbReference type="PANTHER" id="PTHR11021">
    <property type="entry name" value="SMALL NUCLEAR RIBONUCLEOPROTEIN F SNRNP-F"/>
    <property type="match status" value="1"/>
</dbReference>
<organism evidence="4 5">
    <name type="scientific">Thermofilum pendens (strain DSM 2475 / Hrk 5)</name>
    <dbReference type="NCBI Taxonomy" id="368408"/>
    <lineage>
        <taxon>Archaea</taxon>
        <taxon>Thermoproteota</taxon>
        <taxon>Thermoprotei</taxon>
        <taxon>Thermofilales</taxon>
        <taxon>Thermofilaceae</taxon>
        <taxon>Thermofilum</taxon>
    </lineage>
</organism>
<dbReference type="Pfam" id="PF01423">
    <property type="entry name" value="LSM"/>
    <property type="match status" value="1"/>
</dbReference>
<dbReference type="EMBL" id="CP000505">
    <property type="protein sequence ID" value="ABL78138.1"/>
    <property type="molecule type" value="Genomic_DNA"/>
</dbReference>
<dbReference type="CDD" id="cd01726">
    <property type="entry name" value="LSm6"/>
    <property type="match status" value="1"/>
</dbReference>
<accession>A1RY58</accession>
<feature type="region of interest" description="Disordered" evidence="2">
    <location>
        <begin position="79"/>
        <end position="100"/>
    </location>
</feature>
<dbReference type="KEGG" id="tpe:Tpen_0736"/>
<dbReference type="OrthoDB" id="371816at2157"/>
<dbReference type="SUPFAM" id="SSF50182">
    <property type="entry name" value="Sm-like ribonucleoproteins"/>
    <property type="match status" value="1"/>
</dbReference>
<dbReference type="EnsemblBacteria" id="ABL78138">
    <property type="protein sequence ID" value="ABL78138"/>
    <property type="gene ID" value="Tpen_0736"/>
</dbReference>
<feature type="domain" description="Sm" evidence="3">
    <location>
        <begin position="2"/>
        <end position="75"/>
    </location>
</feature>
<dbReference type="InterPro" id="IPR016487">
    <property type="entry name" value="Lsm6/sSmF"/>
</dbReference>